<feature type="transmembrane region" description="Helical" evidence="9">
    <location>
        <begin position="104"/>
        <end position="123"/>
    </location>
</feature>
<feature type="transmembrane region" description="Helical" evidence="9">
    <location>
        <begin position="72"/>
        <end position="92"/>
    </location>
</feature>
<protein>
    <submittedName>
        <fullName evidence="11">Histidine/lysine/arginine/ornithine ABC transporter</fullName>
    </submittedName>
</protein>
<dbReference type="RefSeq" id="WP_199566088.1">
    <property type="nucleotide sequence ID" value="NZ_KU140623.1"/>
</dbReference>
<dbReference type="InterPro" id="IPR051613">
    <property type="entry name" value="ABC_transp_permease_HisMQ"/>
</dbReference>
<evidence type="ECO:0000256" key="4">
    <source>
        <dbReference type="ARBA" id="ARBA00022475"/>
    </source>
</evidence>
<evidence type="ECO:0000256" key="7">
    <source>
        <dbReference type="ARBA" id="ARBA00022989"/>
    </source>
</evidence>
<dbReference type="SUPFAM" id="SSF161098">
    <property type="entry name" value="MetI-like"/>
    <property type="match status" value="1"/>
</dbReference>
<dbReference type="Pfam" id="PF00528">
    <property type="entry name" value="BPD_transp_1"/>
    <property type="match status" value="1"/>
</dbReference>
<dbReference type="GO" id="GO:0022857">
    <property type="term" value="F:transmembrane transporter activity"/>
    <property type="evidence" value="ECO:0007669"/>
    <property type="project" value="InterPro"/>
</dbReference>
<dbReference type="PANTHER" id="PTHR30133">
    <property type="entry name" value="CATIONIC AMINO ACID TRANSPORTER, MEMBRANE COMPONENT"/>
    <property type="match status" value="1"/>
</dbReference>
<dbReference type="GO" id="GO:0043190">
    <property type="term" value="C:ATP-binding cassette (ABC) transporter complex"/>
    <property type="evidence" value="ECO:0007669"/>
    <property type="project" value="InterPro"/>
</dbReference>
<accession>A0A142BPA2</accession>
<feature type="transmembrane region" description="Helical" evidence="9">
    <location>
        <begin position="21"/>
        <end position="52"/>
    </location>
</feature>
<name>A0A142BPA2_9HYPH</name>
<dbReference type="AlphaFoldDB" id="A0A142BPA2"/>
<keyword evidence="3 9" id="KW-0813">Transport</keyword>
<geneLocation type="plasmid" evidence="11">
    <name>pSinB</name>
</geneLocation>
<evidence type="ECO:0000313" key="11">
    <source>
        <dbReference type="EMBL" id="AMP34910.1"/>
    </source>
</evidence>
<keyword evidence="4" id="KW-1003">Cell membrane</keyword>
<dbReference type="Gene3D" id="1.10.3720.10">
    <property type="entry name" value="MetI-like"/>
    <property type="match status" value="1"/>
</dbReference>
<evidence type="ECO:0000256" key="6">
    <source>
        <dbReference type="ARBA" id="ARBA00022692"/>
    </source>
</evidence>
<keyword evidence="6 9" id="KW-0812">Transmembrane</keyword>
<gene>
    <name evidence="11" type="ORF">pSinB_044</name>
</gene>
<keyword evidence="8 9" id="KW-0472">Membrane</keyword>
<dbReference type="InterPro" id="IPR000515">
    <property type="entry name" value="MetI-like"/>
</dbReference>
<evidence type="ECO:0000256" key="2">
    <source>
        <dbReference type="ARBA" id="ARBA00010072"/>
    </source>
</evidence>
<evidence type="ECO:0000256" key="1">
    <source>
        <dbReference type="ARBA" id="ARBA00004429"/>
    </source>
</evidence>
<dbReference type="InterPro" id="IPR035906">
    <property type="entry name" value="MetI-like_sf"/>
</dbReference>
<evidence type="ECO:0000256" key="8">
    <source>
        <dbReference type="ARBA" id="ARBA00023136"/>
    </source>
</evidence>
<dbReference type="PROSITE" id="PS50928">
    <property type="entry name" value="ABC_TM1"/>
    <property type="match status" value="1"/>
</dbReference>
<dbReference type="NCBIfam" id="TIGR01726">
    <property type="entry name" value="HEQRo_perm_3TM"/>
    <property type="match status" value="1"/>
</dbReference>
<dbReference type="EMBL" id="KU140623">
    <property type="protein sequence ID" value="AMP34910.1"/>
    <property type="molecule type" value="Genomic_DNA"/>
</dbReference>
<comment type="subcellular location">
    <subcellularLocation>
        <location evidence="1">Cell inner membrane</location>
        <topology evidence="1">Multi-pass membrane protein</topology>
    </subcellularLocation>
    <subcellularLocation>
        <location evidence="9">Cell membrane</location>
        <topology evidence="9">Multi-pass membrane protein</topology>
    </subcellularLocation>
</comment>
<feature type="domain" description="ABC transmembrane type-1" evidence="10">
    <location>
        <begin position="22"/>
        <end position="226"/>
    </location>
</feature>
<reference evidence="11" key="1">
    <citation type="submission" date="2015-11" db="EMBL/GenBank/DDBJ databases">
        <title>Molecular characterization of pSinB plasmid of arsenite oxidizing, metalotolerant Sinorhizobium sp. M14 - insight into the heavy metal resistome of sinorhizobial extrachromosomal replicons.</title>
        <authorList>
            <person name="Romaniuk K."/>
            <person name="Decewicz P."/>
            <person name="Mielnicki S."/>
            <person name="Sklodowska A."/>
            <person name="Dziewit L."/>
            <person name="Drewniak L."/>
        </authorList>
    </citation>
    <scope>NUCLEOTIDE SEQUENCE</scope>
    <source>
        <strain evidence="11">M14</strain>
        <plasmid evidence="11">pSinB</plasmid>
    </source>
</reference>
<keyword evidence="11" id="KW-0614">Plasmid</keyword>
<dbReference type="InterPro" id="IPR010065">
    <property type="entry name" value="AA_ABC_transptr_permease_3TM"/>
</dbReference>
<dbReference type="CDD" id="cd06261">
    <property type="entry name" value="TM_PBP2"/>
    <property type="match status" value="1"/>
</dbReference>
<comment type="similarity">
    <text evidence="2">Belongs to the binding-protein-dependent transport system permease family. HisMQ subfamily.</text>
</comment>
<evidence type="ECO:0000259" key="10">
    <source>
        <dbReference type="PROSITE" id="PS50928"/>
    </source>
</evidence>
<feature type="transmembrane region" description="Helical" evidence="9">
    <location>
        <begin position="205"/>
        <end position="227"/>
    </location>
</feature>
<keyword evidence="5" id="KW-0997">Cell inner membrane</keyword>
<proteinExistence type="inferred from homology"/>
<dbReference type="PANTHER" id="PTHR30133:SF2">
    <property type="entry name" value="ARGININE ABC TRANSPORTER PERMEASE PROTEIN ARTQ"/>
    <property type="match status" value="1"/>
</dbReference>
<organism evidence="11">
    <name type="scientific">Sinorhizobium sp. M14</name>
    <dbReference type="NCBI Taxonomy" id="430451"/>
    <lineage>
        <taxon>Bacteria</taxon>
        <taxon>Pseudomonadati</taxon>
        <taxon>Pseudomonadota</taxon>
        <taxon>Alphaproteobacteria</taxon>
        <taxon>Hyphomicrobiales</taxon>
        <taxon>Rhizobiaceae</taxon>
        <taxon>Sinorhizobium/Ensifer group</taxon>
        <taxon>Sinorhizobium</taxon>
    </lineage>
</organism>
<sequence length="236" mass="25203">MAADPSILQMLAWGDQGWSRPLLFGLGVTVTCASLGYVLGVALGFAIALAKLGSNRWIAGAANLYTTVMRGVPPLLVIFLLFFGTNGALMWVARGFGYTGYIEIDAFSVGVMAVTLVSASYSSEVFRGAHGTIPAGQFEAFAALGLRPFLGLYLVIMPQMFRQALPGLGNVWIMAIKETTLLSVISVAELMRVVGLAGRTTGQPFVFYGAAAVIYFVLVAVSSRVFVAVENRMRWG</sequence>
<feature type="transmembrane region" description="Helical" evidence="9">
    <location>
        <begin position="135"/>
        <end position="156"/>
    </location>
</feature>
<keyword evidence="7 9" id="KW-1133">Transmembrane helix</keyword>
<evidence type="ECO:0000256" key="5">
    <source>
        <dbReference type="ARBA" id="ARBA00022519"/>
    </source>
</evidence>
<evidence type="ECO:0000256" key="3">
    <source>
        <dbReference type="ARBA" id="ARBA00022448"/>
    </source>
</evidence>
<evidence type="ECO:0000256" key="9">
    <source>
        <dbReference type="RuleBase" id="RU363032"/>
    </source>
</evidence>
<feature type="transmembrane region" description="Helical" evidence="9">
    <location>
        <begin position="168"/>
        <end position="185"/>
    </location>
</feature>